<feature type="transmembrane region" description="Helical" evidence="6">
    <location>
        <begin position="12"/>
        <end position="32"/>
    </location>
</feature>
<feature type="transmembrane region" description="Helical" evidence="6">
    <location>
        <begin position="356"/>
        <end position="376"/>
    </location>
</feature>
<evidence type="ECO:0000256" key="4">
    <source>
        <dbReference type="ARBA" id="ARBA00022989"/>
    </source>
</evidence>
<evidence type="ECO:0000313" key="8">
    <source>
        <dbReference type="Proteomes" id="UP000184097"/>
    </source>
</evidence>
<evidence type="ECO:0000256" key="6">
    <source>
        <dbReference type="SAM" id="Phobius"/>
    </source>
</evidence>
<sequence>MAQKVSVKRNFIFNAIYQLSGIIIPLITLPYLSRILHAEGLGKYSYNYSIAFYFYMFIKLGLQNYGNRTVAYVKDDKEKLSRAFCEIYGFQIFMGIIITFIYVIYVMTIASNKGIACIFIIMVFTGCIDLTWALYGLEEFKVTTVRDLITKIFTTLAIFIVVKNAEDTWKYALIYCIGFFFSNLVALPVVFKRIKYIRPTLDGIKKHIKPNLVLFLPTIAVSIYKTMDKIMLGSLASEIEVGYYHSCEKIINVPLALITALGTVMLPRMSNIISKNEKAQEAELIFEKSIIFAMFISTSICVGIMTVSDIFVPLFYGEGFEKCIILFNVVLPSCIFLAFANVIRTQYLLPRKKDKLFVASLFSGAAVNLVLNVLLIPKYASIGAAIGTLVAEIVVCVVQSISVFKEANIGRNIINSIPFILSGIAMYVTFQGYTPTISSQLIALFVKILISGVFYLAVLGILLSIKNLIRRKTNG</sequence>
<dbReference type="InterPro" id="IPR002797">
    <property type="entry name" value="Polysacc_synth"/>
</dbReference>
<evidence type="ECO:0000256" key="5">
    <source>
        <dbReference type="ARBA" id="ARBA00023136"/>
    </source>
</evidence>
<dbReference type="PANTHER" id="PTHR30250">
    <property type="entry name" value="PST FAMILY PREDICTED COLANIC ACID TRANSPORTER"/>
    <property type="match status" value="1"/>
</dbReference>
<dbReference type="Proteomes" id="UP000184097">
    <property type="component" value="Unassembled WGS sequence"/>
</dbReference>
<reference evidence="7 8" key="1">
    <citation type="submission" date="2016-12" db="EMBL/GenBank/DDBJ databases">
        <authorList>
            <person name="Song W.-J."/>
            <person name="Kurnit D.M."/>
        </authorList>
    </citation>
    <scope>NUCLEOTIDE SEQUENCE [LARGE SCALE GENOMIC DNA]</scope>
    <source>
        <strain evidence="7 8">DSM 14810</strain>
    </source>
</reference>
<feature type="transmembrane region" description="Helical" evidence="6">
    <location>
        <begin position="382"/>
        <end position="401"/>
    </location>
</feature>
<feature type="transmembrane region" description="Helical" evidence="6">
    <location>
        <begin position="324"/>
        <end position="344"/>
    </location>
</feature>
<dbReference type="Pfam" id="PF01943">
    <property type="entry name" value="Polysacc_synt"/>
    <property type="match status" value="1"/>
</dbReference>
<feature type="transmembrane region" description="Helical" evidence="6">
    <location>
        <begin position="113"/>
        <end position="136"/>
    </location>
</feature>
<dbReference type="InterPro" id="IPR050833">
    <property type="entry name" value="Poly_Biosynth_Transport"/>
</dbReference>
<feature type="transmembrane region" description="Helical" evidence="6">
    <location>
        <begin position="442"/>
        <end position="465"/>
    </location>
</feature>
<feature type="transmembrane region" description="Helical" evidence="6">
    <location>
        <begin position="250"/>
        <end position="269"/>
    </location>
</feature>
<dbReference type="AlphaFoldDB" id="A0A1M7RTL5"/>
<feature type="transmembrane region" description="Helical" evidence="6">
    <location>
        <begin position="148"/>
        <end position="165"/>
    </location>
</feature>
<comment type="subcellular location">
    <subcellularLocation>
        <location evidence="1">Cell membrane</location>
        <topology evidence="1">Multi-pass membrane protein</topology>
    </subcellularLocation>
</comment>
<feature type="transmembrane region" description="Helical" evidence="6">
    <location>
        <begin position="212"/>
        <end position="230"/>
    </location>
</feature>
<gene>
    <name evidence="7" type="ORF">SAMN02745247_00320</name>
</gene>
<keyword evidence="3 6" id="KW-0812">Transmembrane</keyword>
<dbReference type="GO" id="GO:0005886">
    <property type="term" value="C:plasma membrane"/>
    <property type="evidence" value="ECO:0007669"/>
    <property type="project" value="UniProtKB-SubCell"/>
</dbReference>
<evidence type="ECO:0000256" key="2">
    <source>
        <dbReference type="ARBA" id="ARBA00022475"/>
    </source>
</evidence>
<dbReference type="PANTHER" id="PTHR30250:SF11">
    <property type="entry name" value="O-ANTIGEN TRANSPORTER-RELATED"/>
    <property type="match status" value="1"/>
</dbReference>
<evidence type="ECO:0000256" key="3">
    <source>
        <dbReference type="ARBA" id="ARBA00022692"/>
    </source>
</evidence>
<proteinExistence type="predicted"/>
<dbReference type="CDD" id="cd13128">
    <property type="entry name" value="MATE_Wzx_like"/>
    <property type="match status" value="1"/>
</dbReference>
<protein>
    <submittedName>
        <fullName evidence="7">Membrane protein involved in the export of O-antigen and teichoic acid</fullName>
    </submittedName>
</protein>
<evidence type="ECO:0000313" key="7">
    <source>
        <dbReference type="EMBL" id="SHN49530.1"/>
    </source>
</evidence>
<keyword evidence="2" id="KW-1003">Cell membrane</keyword>
<organism evidence="7 8">
    <name type="scientific">Butyrivibrio hungatei DSM 14810</name>
    <dbReference type="NCBI Taxonomy" id="1121132"/>
    <lineage>
        <taxon>Bacteria</taxon>
        <taxon>Bacillati</taxon>
        <taxon>Bacillota</taxon>
        <taxon>Clostridia</taxon>
        <taxon>Lachnospirales</taxon>
        <taxon>Lachnospiraceae</taxon>
        <taxon>Butyrivibrio</taxon>
    </lineage>
</organism>
<dbReference type="EMBL" id="FRDH01000003">
    <property type="protein sequence ID" value="SHN49530.1"/>
    <property type="molecule type" value="Genomic_DNA"/>
</dbReference>
<name>A0A1M7RTL5_9FIRM</name>
<keyword evidence="5 6" id="KW-0472">Membrane</keyword>
<feature type="transmembrane region" description="Helical" evidence="6">
    <location>
        <begin position="290"/>
        <end position="312"/>
    </location>
</feature>
<feature type="transmembrane region" description="Helical" evidence="6">
    <location>
        <begin position="44"/>
        <end position="62"/>
    </location>
</feature>
<keyword evidence="4 6" id="KW-1133">Transmembrane helix</keyword>
<accession>A0A1M7RTL5</accession>
<feature type="transmembrane region" description="Helical" evidence="6">
    <location>
        <begin position="83"/>
        <end position="107"/>
    </location>
</feature>
<feature type="transmembrane region" description="Helical" evidence="6">
    <location>
        <begin position="171"/>
        <end position="191"/>
    </location>
</feature>
<feature type="transmembrane region" description="Helical" evidence="6">
    <location>
        <begin position="413"/>
        <end position="430"/>
    </location>
</feature>
<evidence type="ECO:0000256" key="1">
    <source>
        <dbReference type="ARBA" id="ARBA00004651"/>
    </source>
</evidence>